<gene>
    <name evidence="1" type="ORF">CCO03_11825</name>
</gene>
<name>A0A1Y0ENV5_9BURK</name>
<keyword evidence="2" id="KW-1185">Reference proteome</keyword>
<dbReference type="KEGG" id="cser:CCO03_11825"/>
<dbReference type="AlphaFoldDB" id="A0A1Y0ENV5"/>
<reference evidence="1 2" key="1">
    <citation type="submission" date="2017-05" db="EMBL/GenBank/DDBJ databases">
        <authorList>
            <person name="Song R."/>
            <person name="Chenine A.L."/>
            <person name="Ruprecht R.M."/>
        </authorList>
    </citation>
    <scope>NUCLEOTIDE SEQUENCE [LARGE SCALE GENOMIC DNA]</scope>
    <source>
        <strain evidence="1 2">DSM 26136</strain>
    </source>
</reference>
<sequence>MVPARDFGPGADLAAWPRDFIEVPASGLGITWDRADGDARSGAAMEAQVQGVWRALHRVTERVTVRNAMPGVPQDAQTLPARCRMGPHMASLMREHGWCLRYGSVYRLV</sequence>
<dbReference type="RefSeq" id="WP_087281274.1">
    <property type="nucleotide sequence ID" value="NZ_CP021455.1"/>
</dbReference>
<organism evidence="1 2">
    <name type="scientific">Comamonas serinivorans</name>
    <dbReference type="NCBI Taxonomy" id="1082851"/>
    <lineage>
        <taxon>Bacteria</taxon>
        <taxon>Pseudomonadati</taxon>
        <taxon>Pseudomonadota</taxon>
        <taxon>Betaproteobacteria</taxon>
        <taxon>Burkholderiales</taxon>
        <taxon>Comamonadaceae</taxon>
        <taxon>Comamonas</taxon>
    </lineage>
</organism>
<protein>
    <submittedName>
        <fullName evidence="1">Uncharacterized protein</fullName>
    </submittedName>
</protein>
<evidence type="ECO:0000313" key="2">
    <source>
        <dbReference type="Proteomes" id="UP000196138"/>
    </source>
</evidence>
<dbReference type="Proteomes" id="UP000196138">
    <property type="component" value="Chromosome"/>
</dbReference>
<proteinExistence type="predicted"/>
<evidence type="ECO:0000313" key="1">
    <source>
        <dbReference type="EMBL" id="ARU05276.1"/>
    </source>
</evidence>
<accession>A0A1Y0ENV5</accession>
<dbReference type="EMBL" id="CP021455">
    <property type="protein sequence ID" value="ARU05276.1"/>
    <property type="molecule type" value="Genomic_DNA"/>
</dbReference>